<evidence type="ECO:0000256" key="5">
    <source>
        <dbReference type="ARBA" id="ARBA00022792"/>
    </source>
</evidence>
<dbReference type="EMBL" id="OA579876">
    <property type="protein sequence ID" value="CAD7206220.1"/>
    <property type="molecule type" value="Genomic_DNA"/>
</dbReference>
<evidence type="ECO:0000256" key="3">
    <source>
        <dbReference type="ARBA" id="ARBA00005553"/>
    </source>
</evidence>
<protein>
    <recommendedName>
        <fullName evidence="12">Cytochrome c oxidase subunit</fullName>
    </recommendedName>
</protein>
<evidence type="ECO:0000256" key="4">
    <source>
        <dbReference type="ARBA" id="ARBA00022692"/>
    </source>
</evidence>
<evidence type="ECO:0000256" key="6">
    <source>
        <dbReference type="ARBA" id="ARBA00022946"/>
    </source>
</evidence>
<dbReference type="GO" id="GO:0006123">
    <property type="term" value="P:mitochondrial electron transport, cytochrome c to oxygen"/>
    <property type="evidence" value="ECO:0007669"/>
    <property type="project" value="TreeGrafter"/>
</dbReference>
<dbReference type="PANTHER" id="PTHR11504:SF0">
    <property type="entry name" value="CYTOCHROME C OXIDASE SUBUNIT"/>
    <property type="match status" value="1"/>
</dbReference>
<dbReference type="Pfam" id="PF02046">
    <property type="entry name" value="COX6A"/>
    <property type="match status" value="1"/>
</dbReference>
<evidence type="ECO:0000256" key="7">
    <source>
        <dbReference type="ARBA" id="ARBA00022989"/>
    </source>
</evidence>
<dbReference type="PIRSF" id="PIRSF000277">
    <property type="entry name" value="COX6A1"/>
    <property type="match status" value="1"/>
</dbReference>
<dbReference type="GO" id="GO:0030234">
    <property type="term" value="F:enzyme regulator activity"/>
    <property type="evidence" value="ECO:0007669"/>
    <property type="project" value="TreeGrafter"/>
</dbReference>
<dbReference type="PANTHER" id="PTHR11504">
    <property type="entry name" value="CYTOCHROME C OXIDASE POLYPEPTIDE VIA"/>
    <property type="match status" value="1"/>
</dbReference>
<accession>A0A7R8ZH69</accession>
<comment type="pathway">
    <text evidence="2">Energy metabolism; oxidative phosphorylation.</text>
</comment>
<keyword evidence="9" id="KW-0472">Membrane</keyword>
<keyword evidence="5" id="KW-0999">Mitochondrion inner membrane</keyword>
<dbReference type="AlphaFoldDB" id="A0A7R8ZH69"/>
<dbReference type="Gene3D" id="4.10.95.10">
    <property type="entry name" value="Cytochrome c oxidase, subunit VIa"/>
    <property type="match status" value="1"/>
</dbReference>
<sequence>MAGVLRIFTRRLTTSPPAYSTGSNAAVAGHGGGGVKLWKRLSFFVAFPAVGLCMLNCYLMHQKESHERPPFVPYEHLRIRNKVSRRSQCFKLRRFPWGDGQKTLFHNPHRNALPDGYEDEH</sequence>
<evidence type="ECO:0000256" key="1">
    <source>
        <dbReference type="ARBA" id="ARBA00004434"/>
    </source>
</evidence>
<dbReference type="SUPFAM" id="SSF81411">
    <property type="entry name" value="Mitochondrial cytochrome c oxidase subunit VIa"/>
    <property type="match status" value="1"/>
</dbReference>
<keyword evidence="8" id="KW-0496">Mitochondrion</keyword>
<keyword evidence="4" id="KW-0812">Transmembrane</keyword>
<comment type="subcellular location">
    <subcellularLocation>
        <location evidence="1">Mitochondrion inner membrane</location>
        <topology evidence="1">Single-pass membrane protein</topology>
    </subcellularLocation>
</comment>
<dbReference type="InterPro" id="IPR001349">
    <property type="entry name" value="Cyt_c_oxidase_su6a"/>
</dbReference>
<dbReference type="GO" id="GO:0005743">
    <property type="term" value="C:mitochondrial inner membrane"/>
    <property type="evidence" value="ECO:0007669"/>
    <property type="project" value="UniProtKB-SubCell"/>
</dbReference>
<proteinExistence type="inferred from homology"/>
<evidence type="ECO:0000256" key="2">
    <source>
        <dbReference type="ARBA" id="ARBA00004673"/>
    </source>
</evidence>
<gene>
    <name evidence="11" type="ORF">TDIB3V08_LOCUS12369</name>
</gene>
<dbReference type="FunFam" id="4.10.95.10:FF:000001">
    <property type="entry name" value="Cytochrome c oxidase subunit 6A, mitochondrial"/>
    <property type="match status" value="1"/>
</dbReference>
<organism evidence="11">
    <name type="scientific">Timema douglasi</name>
    <name type="common">Walking stick</name>
    <dbReference type="NCBI Taxonomy" id="61478"/>
    <lineage>
        <taxon>Eukaryota</taxon>
        <taxon>Metazoa</taxon>
        <taxon>Ecdysozoa</taxon>
        <taxon>Arthropoda</taxon>
        <taxon>Hexapoda</taxon>
        <taxon>Insecta</taxon>
        <taxon>Pterygota</taxon>
        <taxon>Neoptera</taxon>
        <taxon>Polyneoptera</taxon>
        <taxon>Phasmatodea</taxon>
        <taxon>Timematodea</taxon>
        <taxon>Timematoidea</taxon>
        <taxon>Timematidae</taxon>
        <taxon>Timema</taxon>
    </lineage>
</organism>
<evidence type="ECO:0000256" key="8">
    <source>
        <dbReference type="ARBA" id="ARBA00023128"/>
    </source>
</evidence>
<evidence type="ECO:0000313" key="11">
    <source>
        <dbReference type="EMBL" id="CAD7206220.1"/>
    </source>
</evidence>
<keyword evidence="6" id="KW-0809">Transit peptide</keyword>
<name>A0A7R8ZH69_TIMDO</name>
<evidence type="ECO:0000256" key="9">
    <source>
        <dbReference type="ARBA" id="ARBA00023136"/>
    </source>
</evidence>
<reference evidence="11" key="1">
    <citation type="submission" date="2020-11" db="EMBL/GenBank/DDBJ databases">
        <authorList>
            <person name="Tran Van P."/>
        </authorList>
    </citation>
    <scope>NUCLEOTIDE SEQUENCE</scope>
</reference>
<keyword evidence="7" id="KW-1133">Transmembrane helix</keyword>
<dbReference type="CDD" id="cd00925">
    <property type="entry name" value="Cyt_c_Oxidase_VIa"/>
    <property type="match status" value="1"/>
</dbReference>
<dbReference type="InterPro" id="IPR036418">
    <property type="entry name" value="Cyt_c_oxidase_su6a_sf"/>
</dbReference>
<comment type="similarity">
    <text evidence="3 10">Belongs to the cytochrome c oxidase subunit 6A family.</text>
</comment>
<evidence type="ECO:0008006" key="12">
    <source>
        <dbReference type="Google" id="ProtNLM"/>
    </source>
</evidence>
<evidence type="ECO:0000256" key="10">
    <source>
        <dbReference type="RuleBase" id="RU004396"/>
    </source>
</evidence>